<dbReference type="AlphaFoldDB" id="A0A6I3U9M9"/>
<sequence>IEELRKWAEAKFKNEGIDKLSDAITIEAYELDGQVVHLGDTVNIKSLKHGIDIPKKAVAYEFDALTQEYISITFDDKPMVGASTSN</sequence>
<evidence type="ECO:0000313" key="2">
    <source>
        <dbReference type="Proteomes" id="UP000469505"/>
    </source>
</evidence>
<protein>
    <submittedName>
        <fullName evidence="1">Uncharacterized protein</fullName>
    </submittedName>
</protein>
<comment type="caution">
    <text evidence="1">The sequence shown here is derived from an EMBL/GenBank/DDBJ whole genome shotgun (WGS) entry which is preliminary data.</text>
</comment>
<proteinExistence type="predicted"/>
<dbReference type="EMBL" id="WNHX01000955">
    <property type="protein sequence ID" value="MTV88632.1"/>
    <property type="molecule type" value="Genomic_DNA"/>
</dbReference>
<accession>A0A6I3U9M9</accession>
<name>A0A6I3U9M9_STREE</name>
<reference evidence="1 2" key="1">
    <citation type="submission" date="2019-11" db="EMBL/GenBank/DDBJ databases">
        <title>Growth characteristics of pneumococcus vary with the chemical composition of the capsule and with environmental conditions.</title>
        <authorList>
            <person name="Tothpal A."/>
            <person name="Desobry K."/>
            <person name="Joshi S."/>
            <person name="Wyllie A.L."/>
            <person name="Weinberger D.M."/>
        </authorList>
    </citation>
    <scope>NUCLEOTIDE SEQUENCE [LARGE SCALE GENOMIC DNA]</scope>
    <source>
        <strain evidence="2">pnumococcus35B</strain>
    </source>
</reference>
<dbReference type="Proteomes" id="UP000469505">
    <property type="component" value="Unassembled WGS sequence"/>
</dbReference>
<feature type="non-terminal residue" evidence="1">
    <location>
        <position position="1"/>
    </location>
</feature>
<evidence type="ECO:0000313" key="1">
    <source>
        <dbReference type="EMBL" id="MTV88632.1"/>
    </source>
</evidence>
<gene>
    <name evidence="1" type="ORF">GM543_14350</name>
</gene>
<feature type="non-terminal residue" evidence="1">
    <location>
        <position position="86"/>
    </location>
</feature>
<organism evidence="1 2">
    <name type="scientific">Streptococcus pneumoniae</name>
    <dbReference type="NCBI Taxonomy" id="1313"/>
    <lineage>
        <taxon>Bacteria</taxon>
        <taxon>Bacillati</taxon>
        <taxon>Bacillota</taxon>
        <taxon>Bacilli</taxon>
        <taxon>Lactobacillales</taxon>
        <taxon>Streptococcaceae</taxon>
        <taxon>Streptococcus</taxon>
    </lineage>
</organism>